<accession>A0A1Y5E1Z2</accession>
<dbReference type="EMBL" id="MAAF01000096">
    <property type="protein sequence ID" value="OUR76793.1"/>
    <property type="molecule type" value="Genomic_DNA"/>
</dbReference>
<gene>
    <name evidence="1" type="ORF">A9Q75_15965</name>
</gene>
<dbReference type="AlphaFoldDB" id="A0A1Y5E1Z2"/>
<organism evidence="1 2">
    <name type="scientific">Colwellia psychrerythraea</name>
    <name type="common">Vibrio psychroerythus</name>
    <dbReference type="NCBI Taxonomy" id="28229"/>
    <lineage>
        <taxon>Bacteria</taxon>
        <taxon>Pseudomonadati</taxon>
        <taxon>Pseudomonadota</taxon>
        <taxon>Gammaproteobacteria</taxon>
        <taxon>Alteromonadales</taxon>
        <taxon>Colwelliaceae</taxon>
        <taxon>Colwellia</taxon>
    </lineage>
</organism>
<sequence>MKNLLKVIQYDMLDFIEGEDESEADYTSEDVKLCITSLLEFMSIMESEAQTVASAKDHVKTLVLSLNSLNGQCGDCLIETDQREEICEFIQKVMSAANVAFSGDITEEWREW</sequence>
<comment type="caution">
    <text evidence="1">The sequence shown here is derived from an EMBL/GenBank/DDBJ whole genome shotgun (WGS) entry which is preliminary data.</text>
</comment>
<evidence type="ECO:0000313" key="2">
    <source>
        <dbReference type="Proteomes" id="UP000243053"/>
    </source>
</evidence>
<reference evidence="2" key="1">
    <citation type="journal article" date="2017" name="Proc. Natl. Acad. Sci. U.S.A.">
        <title>Simulation of Deepwater Horizon oil plume reveals substrate specialization within a complex community of hydrocarbon degraders.</title>
        <authorList>
            <person name="Hu P."/>
            <person name="Dubinsky E.A."/>
            <person name="Probst A.J."/>
            <person name="Wang J."/>
            <person name="Sieber C.M.K."/>
            <person name="Tom L.M."/>
            <person name="Gardinali P."/>
            <person name="Banfield J.F."/>
            <person name="Atlas R.M."/>
            <person name="Andersen G.L."/>
        </authorList>
    </citation>
    <scope>NUCLEOTIDE SEQUENCE [LARGE SCALE GENOMIC DNA]</scope>
</reference>
<name>A0A1Y5E1Z2_COLPS</name>
<proteinExistence type="predicted"/>
<protein>
    <submittedName>
        <fullName evidence="1">Uncharacterized protein</fullName>
    </submittedName>
</protein>
<evidence type="ECO:0000313" key="1">
    <source>
        <dbReference type="EMBL" id="OUR76793.1"/>
    </source>
</evidence>
<dbReference type="Proteomes" id="UP000243053">
    <property type="component" value="Unassembled WGS sequence"/>
</dbReference>